<organism evidence="2 3">
    <name type="scientific">Trapa incisa</name>
    <dbReference type="NCBI Taxonomy" id="236973"/>
    <lineage>
        <taxon>Eukaryota</taxon>
        <taxon>Viridiplantae</taxon>
        <taxon>Streptophyta</taxon>
        <taxon>Embryophyta</taxon>
        <taxon>Tracheophyta</taxon>
        <taxon>Spermatophyta</taxon>
        <taxon>Magnoliopsida</taxon>
        <taxon>eudicotyledons</taxon>
        <taxon>Gunneridae</taxon>
        <taxon>Pentapetalae</taxon>
        <taxon>rosids</taxon>
        <taxon>malvids</taxon>
        <taxon>Myrtales</taxon>
        <taxon>Lythraceae</taxon>
        <taxon>Trapa</taxon>
    </lineage>
</organism>
<gene>
    <name evidence="2" type="ORF">SAY87_013703</name>
</gene>
<accession>A0AAN7KBL2</accession>
<dbReference type="AlphaFoldDB" id="A0AAN7KBL2"/>
<evidence type="ECO:0000313" key="3">
    <source>
        <dbReference type="Proteomes" id="UP001345219"/>
    </source>
</evidence>
<name>A0AAN7KBL2_9MYRT</name>
<sequence>MLHLKVLRSLVLKESLPNPLSYDSSPSSDGSDDGGCGDGGGRTYSRTPILIFLPTRELVTDTYRLATIARNMGMDLHPTMSLSHIIFTSPSSPSPSPASSSSASPLSSFPSSSPSLLVPDGAVPLPFPSLSPAPLSALRSFVSLSRGLFKIALVRSLGDDITYLDGSASGSWNCCSVSLFSRVSHCRIDTMDSFSRALAGNGWTLFKTWKNRMVESSDPGNSCSGKAVYLFRKMESNRVMVCRSNGECRIRELRLPLLDFRNAPLRILQYIVLMTDEVFYLA</sequence>
<feature type="region of interest" description="Disordered" evidence="1">
    <location>
        <begin position="18"/>
        <end position="40"/>
    </location>
</feature>
<reference evidence="2 3" key="1">
    <citation type="journal article" date="2023" name="Hortic Res">
        <title>Pangenome of water caltrop reveals structural variations and asymmetric subgenome divergence after allopolyploidization.</title>
        <authorList>
            <person name="Zhang X."/>
            <person name="Chen Y."/>
            <person name="Wang L."/>
            <person name="Yuan Y."/>
            <person name="Fang M."/>
            <person name="Shi L."/>
            <person name="Lu R."/>
            <person name="Comes H.P."/>
            <person name="Ma Y."/>
            <person name="Chen Y."/>
            <person name="Huang G."/>
            <person name="Zhou Y."/>
            <person name="Zheng Z."/>
            <person name="Qiu Y."/>
        </authorList>
    </citation>
    <scope>NUCLEOTIDE SEQUENCE [LARGE SCALE GENOMIC DNA]</scope>
    <source>
        <tissue evidence="2">Roots</tissue>
    </source>
</reference>
<keyword evidence="3" id="KW-1185">Reference proteome</keyword>
<protein>
    <submittedName>
        <fullName evidence="2">Uncharacterized protein</fullName>
    </submittedName>
</protein>
<proteinExistence type="predicted"/>
<comment type="caution">
    <text evidence="2">The sequence shown here is derived from an EMBL/GenBank/DDBJ whole genome shotgun (WGS) entry which is preliminary data.</text>
</comment>
<evidence type="ECO:0000256" key="1">
    <source>
        <dbReference type="SAM" id="MobiDB-lite"/>
    </source>
</evidence>
<dbReference type="EMBL" id="JAXIOK010000008">
    <property type="protein sequence ID" value="KAK4764265.1"/>
    <property type="molecule type" value="Genomic_DNA"/>
</dbReference>
<evidence type="ECO:0000313" key="2">
    <source>
        <dbReference type="EMBL" id="KAK4764265.1"/>
    </source>
</evidence>
<dbReference type="Proteomes" id="UP001345219">
    <property type="component" value="Chromosome 11"/>
</dbReference>